<dbReference type="AlphaFoldDB" id="A0A4Q0T4P1"/>
<sequence length="53" mass="6080">MPITLRLSSLCNDPFSRIPIARSIPFREAGLAWLLKRIVLQRVNPLIRVNRPA</sequence>
<evidence type="ECO:0000313" key="1">
    <source>
        <dbReference type="EMBL" id="RXH58705.1"/>
    </source>
</evidence>
<protein>
    <submittedName>
        <fullName evidence="1">Uncharacterized protein</fullName>
    </submittedName>
</protein>
<keyword evidence="2" id="KW-1185">Reference proteome</keyword>
<proteinExistence type="predicted"/>
<evidence type="ECO:0000313" key="2">
    <source>
        <dbReference type="Proteomes" id="UP000289437"/>
    </source>
</evidence>
<comment type="caution">
    <text evidence="1">The sequence shown here is derived from an EMBL/GenBank/DDBJ whole genome shotgun (WGS) entry which is preliminary data.</text>
</comment>
<gene>
    <name evidence="1" type="ORF">GRAN_2015</name>
</gene>
<organism evidence="1 2">
    <name type="scientific">Granulicella sibirica</name>
    <dbReference type="NCBI Taxonomy" id="2479048"/>
    <lineage>
        <taxon>Bacteria</taxon>
        <taxon>Pseudomonadati</taxon>
        <taxon>Acidobacteriota</taxon>
        <taxon>Terriglobia</taxon>
        <taxon>Terriglobales</taxon>
        <taxon>Acidobacteriaceae</taxon>
        <taxon>Granulicella</taxon>
    </lineage>
</organism>
<accession>A0A4Q0T4P1</accession>
<reference evidence="1 2" key="1">
    <citation type="submission" date="2018-11" db="EMBL/GenBank/DDBJ databases">
        <authorList>
            <person name="Mardanov A.V."/>
            <person name="Ravin N.V."/>
            <person name="Dedysh S.N."/>
        </authorList>
    </citation>
    <scope>NUCLEOTIDE SEQUENCE [LARGE SCALE GENOMIC DNA]</scope>
    <source>
        <strain evidence="1 2">AF10</strain>
    </source>
</reference>
<dbReference type="Proteomes" id="UP000289437">
    <property type="component" value="Unassembled WGS sequence"/>
</dbReference>
<dbReference type="EMBL" id="RDSM01000001">
    <property type="protein sequence ID" value="RXH58705.1"/>
    <property type="molecule type" value="Genomic_DNA"/>
</dbReference>
<name>A0A4Q0T4P1_9BACT</name>
<reference evidence="2" key="2">
    <citation type="submission" date="2019-02" db="EMBL/GenBank/DDBJ databases">
        <title>Granulicella sibirica sp. nov., a psychrotolerant acidobacterium isolated from an organic soil layer in forested tundra, West Siberia.</title>
        <authorList>
            <person name="Oshkin I.Y."/>
            <person name="Kulichevskaya I.S."/>
            <person name="Rijpstra W.I.C."/>
            <person name="Sinninghe Damste J.S."/>
            <person name="Rakitin A.L."/>
            <person name="Ravin N.V."/>
            <person name="Dedysh S.N."/>
        </authorList>
    </citation>
    <scope>NUCLEOTIDE SEQUENCE [LARGE SCALE GENOMIC DNA]</scope>
    <source>
        <strain evidence="2">AF10</strain>
    </source>
</reference>